<sequence>MASFFSTLLLLGATALPAQAAIAAWFTEIGPQVILQNATTGLIRYSSCNSYDIPKYSYTDGSVFSLTYKPKAGSPLAGAGWWTQLTTIASIFYIAEEGGIANALFECNMSTGLFQSQGNWIVSGQAPSIHKDTGLAIVLLGEDSGYRVYYHDREGAINELGYTPRDNWQYRGLISQDINSLPALAAAFSSHDNITVASPRDDQNIAITRWHKDDSWHRSTLPHVLQGDIATNETVRNDIAINETATANFSLPAWDGKLTSLGISVDGQSTRLLWYIGNDSSLYSVADENSYWTQQANQSNAFWPLADKPNADLAVAHHSGSSDVRIYYMVKGQLSEIKYEDKLWKAWSTVAPPPPPPATQSGAAPSSTDSASADTGLSPGAKAGIGVGVSLGAIALGTIVAAVVFMRRRKQLALQQQRPEAEDGSASNQSSFGSPTSMSGGYAWEKHAYAASNLQVVHQLDETTSPTELAVPQPVFELPVQPYSHELGAGPSWRFVEKKEISDNKT</sequence>
<protein>
    <recommendedName>
        <fullName evidence="6">Fucose-specific lectin</fullName>
    </recommendedName>
</protein>
<keyword evidence="2" id="KW-0472">Membrane</keyword>
<keyword evidence="5" id="KW-1185">Reference proteome</keyword>
<name>A0AAN6TNH3_9PEZI</name>
<keyword evidence="2" id="KW-0812">Transmembrane</keyword>
<feature type="transmembrane region" description="Helical" evidence="2">
    <location>
        <begin position="383"/>
        <end position="406"/>
    </location>
</feature>
<comment type="caution">
    <text evidence="4">The sequence shown here is derived from an EMBL/GenBank/DDBJ whole genome shotgun (WGS) entry which is preliminary data.</text>
</comment>
<dbReference type="EMBL" id="MU853332">
    <property type="protein sequence ID" value="KAK4117694.1"/>
    <property type="molecule type" value="Genomic_DNA"/>
</dbReference>
<keyword evidence="3" id="KW-0732">Signal</keyword>
<feature type="compositionally biased region" description="Polar residues" evidence="1">
    <location>
        <begin position="425"/>
        <end position="438"/>
    </location>
</feature>
<evidence type="ECO:0008006" key="6">
    <source>
        <dbReference type="Google" id="ProtNLM"/>
    </source>
</evidence>
<feature type="compositionally biased region" description="Low complexity" evidence="1">
    <location>
        <begin position="359"/>
        <end position="375"/>
    </location>
</feature>
<reference evidence="4" key="2">
    <citation type="submission" date="2023-05" db="EMBL/GenBank/DDBJ databases">
        <authorList>
            <consortium name="Lawrence Berkeley National Laboratory"/>
            <person name="Steindorff A."/>
            <person name="Hensen N."/>
            <person name="Bonometti L."/>
            <person name="Westerberg I."/>
            <person name="Brannstrom I.O."/>
            <person name="Guillou S."/>
            <person name="Cros-Aarteil S."/>
            <person name="Calhoun S."/>
            <person name="Haridas S."/>
            <person name="Kuo A."/>
            <person name="Mondo S."/>
            <person name="Pangilinan J."/>
            <person name="Riley R."/>
            <person name="Labutti K."/>
            <person name="Andreopoulos B."/>
            <person name="Lipzen A."/>
            <person name="Chen C."/>
            <person name="Yanf M."/>
            <person name="Daum C."/>
            <person name="Ng V."/>
            <person name="Clum A."/>
            <person name="Ohm R."/>
            <person name="Martin F."/>
            <person name="Silar P."/>
            <person name="Natvig D."/>
            <person name="Lalanne C."/>
            <person name="Gautier V."/>
            <person name="Ament-Velasquez S.L."/>
            <person name="Kruys A."/>
            <person name="Hutchinson M.I."/>
            <person name="Powell A.J."/>
            <person name="Barry K."/>
            <person name="Miller A.N."/>
            <person name="Grigoriev I.V."/>
            <person name="Debuchy R."/>
            <person name="Gladieux P."/>
            <person name="Thoren M.H."/>
            <person name="Johannesson H."/>
        </authorList>
    </citation>
    <scope>NUCLEOTIDE SEQUENCE</scope>
    <source>
        <strain evidence="4">CBS 508.74</strain>
    </source>
</reference>
<feature type="region of interest" description="Disordered" evidence="1">
    <location>
        <begin position="415"/>
        <end position="438"/>
    </location>
</feature>
<dbReference type="SUPFAM" id="SSF89372">
    <property type="entry name" value="Fucose-specific lectin"/>
    <property type="match status" value="1"/>
</dbReference>
<evidence type="ECO:0000313" key="4">
    <source>
        <dbReference type="EMBL" id="KAK4117694.1"/>
    </source>
</evidence>
<dbReference type="GeneID" id="89934207"/>
<feature type="chain" id="PRO_5042884432" description="Fucose-specific lectin" evidence="3">
    <location>
        <begin position="21"/>
        <end position="506"/>
    </location>
</feature>
<evidence type="ECO:0000256" key="2">
    <source>
        <dbReference type="SAM" id="Phobius"/>
    </source>
</evidence>
<feature type="region of interest" description="Disordered" evidence="1">
    <location>
        <begin position="350"/>
        <end position="375"/>
    </location>
</feature>
<keyword evidence="2" id="KW-1133">Transmembrane helix</keyword>
<dbReference type="RefSeq" id="XP_064675264.1">
    <property type="nucleotide sequence ID" value="XM_064810083.1"/>
</dbReference>
<gene>
    <name evidence="4" type="ORF">N656DRAFT_55906</name>
</gene>
<evidence type="ECO:0000313" key="5">
    <source>
        <dbReference type="Proteomes" id="UP001302812"/>
    </source>
</evidence>
<evidence type="ECO:0000256" key="3">
    <source>
        <dbReference type="SAM" id="SignalP"/>
    </source>
</evidence>
<reference evidence="4" key="1">
    <citation type="journal article" date="2023" name="Mol. Phylogenet. Evol.">
        <title>Genome-scale phylogeny and comparative genomics of the fungal order Sordariales.</title>
        <authorList>
            <person name="Hensen N."/>
            <person name="Bonometti L."/>
            <person name="Westerberg I."/>
            <person name="Brannstrom I.O."/>
            <person name="Guillou S."/>
            <person name="Cros-Aarteil S."/>
            <person name="Calhoun S."/>
            <person name="Haridas S."/>
            <person name="Kuo A."/>
            <person name="Mondo S."/>
            <person name="Pangilinan J."/>
            <person name="Riley R."/>
            <person name="LaButti K."/>
            <person name="Andreopoulos B."/>
            <person name="Lipzen A."/>
            <person name="Chen C."/>
            <person name="Yan M."/>
            <person name="Daum C."/>
            <person name="Ng V."/>
            <person name="Clum A."/>
            <person name="Steindorff A."/>
            <person name="Ohm R.A."/>
            <person name="Martin F."/>
            <person name="Silar P."/>
            <person name="Natvig D.O."/>
            <person name="Lalanne C."/>
            <person name="Gautier V."/>
            <person name="Ament-Velasquez S.L."/>
            <person name="Kruys A."/>
            <person name="Hutchinson M.I."/>
            <person name="Powell A.J."/>
            <person name="Barry K."/>
            <person name="Miller A.N."/>
            <person name="Grigoriev I.V."/>
            <person name="Debuchy R."/>
            <person name="Gladieux P."/>
            <person name="Hiltunen Thoren M."/>
            <person name="Johannesson H."/>
        </authorList>
    </citation>
    <scope>NUCLEOTIDE SEQUENCE</scope>
    <source>
        <strain evidence="4">CBS 508.74</strain>
    </source>
</reference>
<feature type="signal peptide" evidence="3">
    <location>
        <begin position="1"/>
        <end position="20"/>
    </location>
</feature>
<dbReference type="Proteomes" id="UP001302812">
    <property type="component" value="Unassembled WGS sequence"/>
</dbReference>
<evidence type="ECO:0000256" key="1">
    <source>
        <dbReference type="SAM" id="MobiDB-lite"/>
    </source>
</evidence>
<dbReference type="Gene3D" id="2.120.10.70">
    <property type="entry name" value="Fucose-specific lectin"/>
    <property type="match status" value="1"/>
</dbReference>
<dbReference type="AlphaFoldDB" id="A0AAN6TNH3"/>
<proteinExistence type="predicted"/>
<organism evidence="4 5">
    <name type="scientific">Canariomyces notabilis</name>
    <dbReference type="NCBI Taxonomy" id="2074819"/>
    <lineage>
        <taxon>Eukaryota</taxon>
        <taxon>Fungi</taxon>
        <taxon>Dikarya</taxon>
        <taxon>Ascomycota</taxon>
        <taxon>Pezizomycotina</taxon>
        <taxon>Sordariomycetes</taxon>
        <taxon>Sordariomycetidae</taxon>
        <taxon>Sordariales</taxon>
        <taxon>Chaetomiaceae</taxon>
        <taxon>Canariomyces</taxon>
    </lineage>
</organism>
<accession>A0AAN6TNH3</accession>